<feature type="domain" description="Phosphatidic acid phosphatase type 2/haloperoxidase" evidence="2">
    <location>
        <begin position="37"/>
        <end position="153"/>
    </location>
</feature>
<dbReference type="Pfam" id="PF01569">
    <property type="entry name" value="PAP2"/>
    <property type="match status" value="1"/>
</dbReference>
<dbReference type="InterPro" id="IPR000326">
    <property type="entry name" value="PAP2/HPO"/>
</dbReference>
<evidence type="ECO:0000259" key="2">
    <source>
        <dbReference type="SMART" id="SM00014"/>
    </source>
</evidence>
<dbReference type="SMART" id="SM00014">
    <property type="entry name" value="acidPPc"/>
    <property type="match status" value="1"/>
</dbReference>
<dbReference type="KEGG" id="hir:HETIRDRAFT_413567"/>
<organism evidence="3 4">
    <name type="scientific">Heterobasidion irregulare (strain TC 32-1)</name>
    <dbReference type="NCBI Taxonomy" id="747525"/>
    <lineage>
        <taxon>Eukaryota</taxon>
        <taxon>Fungi</taxon>
        <taxon>Dikarya</taxon>
        <taxon>Basidiomycota</taxon>
        <taxon>Agaricomycotina</taxon>
        <taxon>Agaricomycetes</taxon>
        <taxon>Russulales</taxon>
        <taxon>Bondarzewiaceae</taxon>
        <taxon>Heterobasidion</taxon>
        <taxon>Heterobasidion annosum species complex</taxon>
    </lineage>
</organism>
<feature type="transmembrane region" description="Helical" evidence="1">
    <location>
        <begin position="110"/>
        <end position="130"/>
    </location>
</feature>
<gene>
    <name evidence="3" type="ORF">HETIRDRAFT_413567</name>
</gene>
<keyword evidence="1" id="KW-0472">Membrane</keyword>
<evidence type="ECO:0000313" key="4">
    <source>
        <dbReference type="Proteomes" id="UP000030671"/>
    </source>
</evidence>
<accession>W4KN45</accession>
<dbReference type="InterPro" id="IPR036938">
    <property type="entry name" value="PAP2/HPO_sf"/>
</dbReference>
<dbReference type="InParanoid" id="W4KN45"/>
<feature type="transmembrane region" description="Helical" evidence="1">
    <location>
        <begin position="28"/>
        <end position="51"/>
    </location>
</feature>
<dbReference type="SUPFAM" id="SSF48317">
    <property type="entry name" value="Acid phosphatase/Vanadium-dependent haloperoxidase"/>
    <property type="match status" value="1"/>
</dbReference>
<dbReference type="GeneID" id="20673116"/>
<dbReference type="GO" id="GO:0042392">
    <property type="term" value="F:sphingosine-1-phosphate phosphatase activity"/>
    <property type="evidence" value="ECO:0007669"/>
    <property type="project" value="TreeGrafter"/>
</dbReference>
<dbReference type="AlphaFoldDB" id="W4KN45"/>
<dbReference type="EMBL" id="KI925454">
    <property type="protein sequence ID" value="ETW87237.1"/>
    <property type="molecule type" value="Genomic_DNA"/>
</dbReference>
<evidence type="ECO:0000313" key="3">
    <source>
        <dbReference type="EMBL" id="ETW87237.1"/>
    </source>
</evidence>
<evidence type="ECO:0000256" key="1">
    <source>
        <dbReference type="SAM" id="Phobius"/>
    </source>
</evidence>
<dbReference type="OrthoDB" id="302705at2759"/>
<reference evidence="3 4" key="1">
    <citation type="journal article" date="2012" name="New Phytol.">
        <title>Insight into trade-off between wood decay and parasitism from the genome of a fungal forest pathogen.</title>
        <authorList>
            <person name="Olson A."/>
            <person name="Aerts A."/>
            <person name="Asiegbu F."/>
            <person name="Belbahri L."/>
            <person name="Bouzid O."/>
            <person name="Broberg A."/>
            <person name="Canback B."/>
            <person name="Coutinho P.M."/>
            <person name="Cullen D."/>
            <person name="Dalman K."/>
            <person name="Deflorio G."/>
            <person name="van Diepen L.T."/>
            <person name="Dunand C."/>
            <person name="Duplessis S."/>
            <person name="Durling M."/>
            <person name="Gonthier P."/>
            <person name="Grimwood J."/>
            <person name="Fossdal C.G."/>
            <person name="Hansson D."/>
            <person name="Henrissat B."/>
            <person name="Hietala A."/>
            <person name="Himmelstrand K."/>
            <person name="Hoffmeister D."/>
            <person name="Hogberg N."/>
            <person name="James T.Y."/>
            <person name="Karlsson M."/>
            <person name="Kohler A."/>
            <person name="Kues U."/>
            <person name="Lee Y.H."/>
            <person name="Lin Y.C."/>
            <person name="Lind M."/>
            <person name="Lindquist E."/>
            <person name="Lombard V."/>
            <person name="Lucas S."/>
            <person name="Lunden K."/>
            <person name="Morin E."/>
            <person name="Murat C."/>
            <person name="Park J."/>
            <person name="Raffaello T."/>
            <person name="Rouze P."/>
            <person name="Salamov A."/>
            <person name="Schmutz J."/>
            <person name="Solheim H."/>
            <person name="Stahlberg J."/>
            <person name="Velez H."/>
            <person name="de Vries R.P."/>
            <person name="Wiebenga A."/>
            <person name="Woodward S."/>
            <person name="Yakovlev I."/>
            <person name="Garbelotto M."/>
            <person name="Martin F."/>
            <person name="Grigoriev I.V."/>
            <person name="Stenlid J."/>
        </authorList>
    </citation>
    <scope>NUCLEOTIDE SEQUENCE [LARGE SCALE GENOMIC DNA]</scope>
    <source>
        <strain evidence="3 4">TC 32-1</strain>
    </source>
</reference>
<feature type="transmembrane region" description="Helical" evidence="1">
    <location>
        <begin position="72"/>
        <end position="98"/>
    </location>
</feature>
<proteinExistence type="predicted"/>
<protein>
    <recommendedName>
        <fullName evidence="2">Phosphatidic acid phosphatase type 2/haloperoxidase domain-containing protein</fullName>
    </recommendedName>
</protein>
<dbReference type="RefSeq" id="XP_009541164.1">
    <property type="nucleotide sequence ID" value="XM_009542869.1"/>
</dbReference>
<keyword evidence="1" id="KW-1133">Transmembrane helix</keyword>
<sequence>MSSRIWRSYALRFLDHTNFTVTSLTAGVVLYSCSAGVAYFSLGAVACSLTVKVLKRVFRQPRPLHPKNKRTYGMPSTHSATITYFGTYIPLACAYLPIHPSFPSSAMSRTVPPLIVIPWAALIAISRIWLGHHTWPQVLCGCAYGFAFAFLWFAIWTHGGSQYGDIAEAHVQSLFG</sequence>
<dbReference type="eggNOG" id="ENOG502S78R">
    <property type="taxonomic scope" value="Eukaryota"/>
</dbReference>
<name>W4KN45_HETIT</name>
<dbReference type="HOGENOM" id="CLU_118210_0_0_1"/>
<dbReference type="PANTHER" id="PTHR14969:SF13">
    <property type="entry name" value="AT30094P"/>
    <property type="match status" value="1"/>
</dbReference>
<dbReference type="PROSITE" id="PS51257">
    <property type="entry name" value="PROKAR_LIPOPROTEIN"/>
    <property type="match status" value="1"/>
</dbReference>
<dbReference type="Proteomes" id="UP000030671">
    <property type="component" value="Unassembled WGS sequence"/>
</dbReference>
<feature type="transmembrane region" description="Helical" evidence="1">
    <location>
        <begin position="137"/>
        <end position="155"/>
    </location>
</feature>
<dbReference type="Gene3D" id="1.20.144.10">
    <property type="entry name" value="Phosphatidic acid phosphatase type 2/haloperoxidase"/>
    <property type="match status" value="1"/>
</dbReference>
<dbReference type="PANTHER" id="PTHR14969">
    <property type="entry name" value="SPHINGOSINE-1-PHOSPHATE PHOSPHOHYDROLASE"/>
    <property type="match status" value="1"/>
</dbReference>
<dbReference type="STRING" id="747525.W4KN45"/>
<keyword evidence="4" id="KW-1185">Reference proteome</keyword>
<keyword evidence="1" id="KW-0812">Transmembrane</keyword>